<dbReference type="SUPFAM" id="SSF46894">
    <property type="entry name" value="C-terminal effector domain of the bipartite response regulators"/>
    <property type="match status" value="1"/>
</dbReference>
<feature type="domain" description="OmpR/PhoB-type" evidence="4">
    <location>
        <begin position="289"/>
        <end position="396"/>
    </location>
</feature>
<dbReference type="InterPro" id="IPR003754">
    <property type="entry name" value="4pyrrol_synth_uPrphyn_synth"/>
</dbReference>
<dbReference type="PANTHER" id="PTHR40082:SF1">
    <property type="entry name" value="BLR5956 PROTEIN"/>
    <property type="match status" value="1"/>
</dbReference>
<dbReference type="Pfam" id="PF02602">
    <property type="entry name" value="HEM4"/>
    <property type="match status" value="1"/>
</dbReference>
<dbReference type="InterPro" id="IPR036108">
    <property type="entry name" value="4pyrrol_syn_uPrphyn_synt_sf"/>
</dbReference>
<dbReference type="Pfam" id="PF00486">
    <property type="entry name" value="Trans_reg_C"/>
    <property type="match status" value="1"/>
</dbReference>
<dbReference type="PROSITE" id="PS51755">
    <property type="entry name" value="OMPR_PHOB"/>
    <property type="match status" value="1"/>
</dbReference>
<dbReference type="Proteomes" id="UP001500886">
    <property type="component" value="Unassembled WGS sequence"/>
</dbReference>
<name>A0ABP6GAL9_9ACTN</name>
<dbReference type="InterPro" id="IPR036388">
    <property type="entry name" value="WH-like_DNA-bd_sf"/>
</dbReference>
<dbReference type="CDD" id="cd00383">
    <property type="entry name" value="trans_reg_C"/>
    <property type="match status" value="1"/>
</dbReference>
<dbReference type="InterPro" id="IPR016032">
    <property type="entry name" value="Sig_transdc_resp-reg_C-effctor"/>
</dbReference>
<dbReference type="EMBL" id="BAAASL010000011">
    <property type="protein sequence ID" value="GAA2717953.1"/>
    <property type="molecule type" value="Genomic_DNA"/>
</dbReference>
<organism evidence="5 6">
    <name type="scientific">Streptomyces luteosporeus</name>
    <dbReference type="NCBI Taxonomy" id="173856"/>
    <lineage>
        <taxon>Bacteria</taxon>
        <taxon>Bacillati</taxon>
        <taxon>Actinomycetota</taxon>
        <taxon>Actinomycetes</taxon>
        <taxon>Kitasatosporales</taxon>
        <taxon>Streptomycetaceae</taxon>
        <taxon>Streptomyces</taxon>
    </lineage>
</organism>
<feature type="region of interest" description="Disordered" evidence="3">
    <location>
        <begin position="1"/>
        <end position="25"/>
    </location>
</feature>
<dbReference type="CDD" id="cd06578">
    <property type="entry name" value="HemD"/>
    <property type="match status" value="1"/>
</dbReference>
<evidence type="ECO:0000259" key="4">
    <source>
        <dbReference type="PROSITE" id="PS51755"/>
    </source>
</evidence>
<keyword evidence="6" id="KW-1185">Reference proteome</keyword>
<accession>A0ABP6GAL9</accession>
<feature type="DNA-binding region" description="OmpR/PhoB-type" evidence="2">
    <location>
        <begin position="289"/>
        <end position="396"/>
    </location>
</feature>
<dbReference type="PANTHER" id="PTHR40082">
    <property type="entry name" value="BLR5956 PROTEIN"/>
    <property type="match status" value="1"/>
</dbReference>
<proteinExistence type="predicted"/>
<evidence type="ECO:0000256" key="3">
    <source>
        <dbReference type="SAM" id="MobiDB-lite"/>
    </source>
</evidence>
<gene>
    <name evidence="5" type="ORF">GCM10010315_32570</name>
</gene>
<dbReference type="SUPFAM" id="SSF69618">
    <property type="entry name" value="HemD-like"/>
    <property type="match status" value="1"/>
</dbReference>
<dbReference type="InterPro" id="IPR001867">
    <property type="entry name" value="OmpR/PhoB-type_DNA-bd"/>
</dbReference>
<dbReference type="NCBIfam" id="NF005568">
    <property type="entry name" value="PRK07239.1"/>
    <property type="match status" value="1"/>
</dbReference>
<sequence length="398" mass="41462">MPAREPRRMSTATSAAPPPPGPLTGFTVGVTADRRREELTALLGRRGATVVAVPALRIVTLSDDALLRRATEECLAGLDYVIATTGVGWRGWMSAAEGWGLGGALVTVCRQAALVSRGPKAAGALRASGLRETYAPESEALDDVLAWLLAKDLRGRRIAVQEHGGALPEFTAALRERGAHVVAVPVYRWGPPQDPGALRRLVEQTARREVHALPFTSAPAIEAFLAAAQESGRRAEVLDALRGEVLSVCIGPVCARPLLAADVPCVWPDRGRLGALVRTLVAELTVRGRREIPTAAGPLVLQGAAVLAGGTALRLPPVPAAVLRALAERPGTVLSRGELLRAVWGGGTSPGPGAGGRSRVPDEHAVEAAVGRLRGALGAHGAVVQTVTKRGYRLAVAP</sequence>
<evidence type="ECO:0000313" key="5">
    <source>
        <dbReference type="EMBL" id="GAA2717953.1"/>
    </source>
</evidence>
<comment type="caution">
    <text evidence="5">The sequence shown here is derived from an EMBL/GenBank/DDBJ whole genome shotgun (WGS) entry which is preliminary data.</text>
</comment>
<protein>
    <submittedName>
        <fullName evidence="5">Uroporphyrinogen-III synthase</fullName>
    </submittedName>
</protein>
<evidence type="ECO:0000256" key="1">
    <source>
        <dbReference type="ARBA" id="ARBA00023125"/>
    </source>
</evidence>
<dbReference type="Gene3D" id="3.40.50.10090">
    <property type="match status" value="2"/>
</dbReference>
<reference evidence="6" key="1">
    <citation type="journal article" date="2019" name="Int. J. Syst. Evol. Microbiol.">
        <title>The Global Catalogue of Microorganisms (GCM) 10K type strain sequencing project: providing services to taxonomists for standard genome sequencing and annotation.</title>
        <authorList>
            <consortium name="The Broad Institute Genomics Platform"/>
            <consortium name="The Broad Institute Genome Sequencing Center for Infectious Disease"/>
            <person name="Wu L."/>
            <person name="Ma J."/>
        </authorList>
    </citation>
    <scope>NUCLEOTIDE SEQUENCE [LARGE SCALE GENOMIC DNA]</scope>
    <source>
        <strain evidence="6">JCM 4542</strain>
    </source>
</reference>
<evidence type="ECO:0000256" key="2">
    <source>
        <dbReference type="PROSITE-ProRule" id="PRU01091"/>
    </source>
</evidence>
<dbReference type="InterPro" id="IPR039793">
    <property type="entry name" value="UROS/Hem4"/>
</dbReference>
<dbReference type="SMART" id="SM00862">
    <property type="entry name" value="Trans_reg_C"/>
    <property type="match status" value="1"/>
</dbReference>
<dbReference type="Gene3D" id="1.10.10.10">
    <property type="entry name" value="Winged helix-like DNA-binding domain superfamily/Winged helix DNA-binding domain"/>
    <property type="match status" value="1"/>
</dbReference>
<evidence type="ECO:0000313" key="6">
    <source>
        <dbReference type="Proteomes" id="UP001500886"/>
    </source>
</evidence>
<keyword evidence="1 2" id="KW-0238">DNA-binding</keyword>